<proteinExistence type="predicted"/>
<dbReference type="EMBL" id="BART01029166">
    <property type="protein sequence ID" value="GAG97931.1"/>
    <property type="molecule type" value="Genomic_DNA"/>
</dbReference>
<protein>
    <submittedName>
        <fullName evidence="1">Uncharacterized protein</fullName>
    </submittedName>
</protein>
<comment type="caution">
    <text evidence="1">The sequence shown here is derived from an EMBL/GenBank/DDBJ whole genome shotgun (WGS) entry which is preliminary data.</text>
</comment>
<dbReference type="AlphaFoldDB" id="X1DNC1"/>
<organism evidence="1">
    <name type="scientific">marine sediment metagenome</name>
    <dbReference type="NCBI Taxonomy" id="412755"/>
    <lineage>
        <taxon>unclassified sequences</taxon>
        <taxon>metagenomes</taxon>
        <taxon>ecological metagenomes</taxon>
    </lineage>
</organism>
<name>X1DNC1_9ZZZZ</name>
<accession>X1DNC1</accession>
<gene>
    <name evidence="1" type="ORF">S01H4_51252</name>
</gene>
<sequence length="184" mass="20368">MAKKKEAVEILGPELRHTNEQAVPAAATTGMAESVQNPYWNDSPDPDKATAMLVTRVVARMSAVTPMAMPASAWTWQSQIQYGDRAAVNAIVEWNSQFLFSCALVQMSFSSAVGSQLSNLSGFDHDLIRPTPILMLDKYTIVHDWSAAHAQINNKVVYTDVYYHKVRLDDSIAANLLRAQTRIS</sequence>
<reference evidence="1" key="1">
    <citation type="journal article" date="2014" name="Front. Microbiol.">
        <title>High frequency of phylogenetically diverse reductive dehalogenase-homologous genes in deep subseafloor sedimentary metagenomes.</title>
        <authorList>
            <person name="Kawai M."/>
            <person name="Futagami T."/>
            <person name="Toyoda A."/>
            <person name="Takaki Y."/>
            <person name="Nishi S."/>
            <person name="Hori S."/>
            <person name="Arai W."/>
            <person name="Tsubouchi T."/>
            <person name="Morono Y."/>
            <person name="Uchiyama I."/>
            <person name="Ito T."/>
            <person name="Fujiyama A."/>
            <person name="Inagaki F."/>
            <person name="Takami H."/>
        </authorList>
    </citation>
    <scope>NUCLEOTIDE SEQUENCE</scope>
    <source>
        <strain evidence="1">Expedition CK06-06</strain>
    </source>
</reference>
<evidence type="ECO:0000313" key="1">
    <source>
        <dbReference type="EMBL" id="GAG97931.1"/>
    </source>
</evidence>